<keyword evidence="3" id="KW-0808">Transferase</keyword>
<organism evidence="9 10">
    <name type="scientific">Parelaphostrongylus tenuis</name>
    <name type="common">Meningeal worm</name>
    <dbReference type="NCBI Taxonomy" id="148309"/>
    <lineage>
        <taxon>Eukaryota</taxon>
        <taxon>Metazoa</taxon>
        <taxon>Ecdysozoa</taxon>
        <taxon>Nematoda</taxon>
        <taxon>Chromadorea</taxon>
        <taxon>Rhabditida</taxon>
        <taxon>Rhabditina</taxon>
        <taxon>Rhabditomorpha</taxon>
        <taxon>Strongyloidea</taxon>
        <taxon>Metastrongylidae</taxon>
        <taxon>Parelaphostrongylus</taxon>
    </lineage>
</organism>
<dbReference type="GO" id="GO:0004482">
    <property type="term" value="F:mRNA 5'-cap (guanine-N7-)-methyltransferase activity"/>
    <property type="evidence" value="ECO:0007669"/>
    <property type="project" value="UniProtKB-EC"/>
</dbReference>
<dbReference type="EC" id="2.1.1.56" evidence="1"/>
<evidence type="ECO:0000256" key="6">
    <source>
        <dbReference type="ARBA" id="ARBA00023042"/>
    </source>
</evidence>
<evidence type="ECO:0000256" key="5">
    <source>
        <dbReference type="ARBA" id="ARBA00022884"/>
    </source>
</evidence>
<feature type="domain" description="MRNA cap 0 methyltransferase" evidence="8">
    <location>
        <begin position="24"/>
        <end position="101"/>
    </location>
</feature>
<protein>
    <recommendedName>
        <fullName evidence="1">mRNA (guanine-N(7))-methyltransferase</fullName>
        <ecNumber evidence="1">2.1.1.56</ecNumber>
    </recommendedName>
</protein>
<evidence type="ECO:0000256" key="7">
    <source>
        <dbReference type="ARBA" id="ARBA00044712"/>
    </source>
</evidence>
<dbReference type="InterPro" id="IPR039753">
    <property type="entry name" value="RG7MT1"/>
</dbReference>
<keyword evidence="6" id="KW-0507">mRNA processing</keyword>
<dbReference type="PROSITE" id="PS51562">
    <property type="entry name" value="RNA_CAP0_MT"/>
    <property type="match status" value="1"/>
</dbReference>
<name>A0AAD5R6H3_PARTN</name>
<dbReference type="InterPro" id="IPR029063">
    <property type="entry name" value="SAM-dependent_MTases_sf"/>
</dbReference>
<dbReference type="EMBL" id="JAHQIW010006775">
    <property type="protein sequence ID" value="KAJ1370383.1"/>
    <property type="molecule type" value="Genomic_DNA"/>
</dbReference>
<evidence type="ECO:0000313" key="10">
    <source>
        <dbReference type="Proteomes" id="UP001196413"/>
    </source>
</evidence>
<dbReference type="GO" id="GO:0005634">
    <property type="term" value="C:nucleus"/>
    <property type="evidence" value="ECO:0007669"/>
    <property type="project" value="TreeGrafter"/>
</dbReference>
<dbReference type="Gene3D" id="3.40.50.150">
    <property type="entry name" value="Vaccinia Virus protein VP39"/>
    <property type="match status" value="1"/>
</dbReference>
<evidence type="ECO:0000259" key="8">
    <source>
        <dbReference type="PROSITE" id="PS51562"/>
    </source>
</evidence>
<keyword evidence="4" id="KW-0949">S-adenosyl-L-methionine</keyword>
<dbReference type="GO" id="GO:0003723">
    <property type="term" value="F:RNA binding"/>
    <property type="evidence" value="ECO:0007669"/>
    <property type="project" value="UniProtKB-KW"/>
</dbReference>
<evidence type="ECO:0000313" key="9">
    <source>
        <dbReference type="EMBL" id="KAJ1370383.1"/>
    </source>
</evidence>
<evidence type="ECO:0000256" key="4">
    <source>
        <dbReference type="ARBA" id="ARBA00022691"/>
    </source>
</evidence>
<evidence type="ECO:0000256" key="3">
    <source>
        <dbReference type="ARBA" id="ARBA00022679"/>
    </source>
</evidence>
<keyword evidence="5" id="KW-0694">RNA-binding</keyword>
<comment type="caution">
    <text evidence="9">The sequence shown here is derived from an EMBL/GenBank/DDBJ whole genome shotgun (WGS) entry which is preliminary data.</text>
</comment>
<dbReference type="InterPro" id="IPR004971">
    <property type="entry name" value="mRNA_G-N7_MeTrfase_dom"/>
</dbReference>
<proteinExistence type="predicted"/>
<dbReference type="PANTHER" id="PTHR12189">
    <property type="entry name" value="MRNA GUANINE-7- METHYLTRANSFERASE"/>
    <property type="match status" value="1"/>
</dbReference>
<dbReference type="AlphaFoldDB" id="A0AAD5R6H3"/>
<sequence length="101" mass="11273">MSSDTVAEHYNSVQQQPIVGRVESRIFHMRNLNNWMKSELINEVLALLREESKSSLLRPRVLDLACGKGGDLRKWKMANIESVVMADVAEVSSTSGKGTVQ</sequence>
<gene>
    <name evidence="9" type="ORF">KIN20_032095</name>
</gene>
<dbReference type="SUPFAM" id="SSF53335">
    <property type="entry name" value="S-adenosyl-L-methionine-dependent methyltransferases"/>
    <property type="match status" value="1"/>
</dbReference>
<keyword evidence="10" id="KW-1185">Reference proteome</keyword>
<dbReference type="Proteomes" id="UP001196413">
    <property type="component" value="Unassembled WGS sequence"/>
</dbReference>
<evidence type="ECO:0000256" key="2">
    <source>
        <dbReference type="ARBA" id="ARBA00022603"/>
    </source>
</evidence>
<dbReference type="Pfam" id="PF03291">
    <property type="entry name" value="mRNA_G-N7_MeTrfase"/>
    <property type="match status" value="1"/>
</dbReference>
<dbReference type="PANTHER" id="PTHR12189:SF2">
    <property type="entry name" value="MRNA CAP GUANINE-N7 METHYLTRANSFERASE"/>
    <property type="match status" value="1"/>
</dbReference>
<comment type="catalytic activity">
    <reaction evidence="7">
        <text>a 5'-end (5'-triphosphoguanosine)-ribonucleoside in mRNA + S-adenosyl-L-methionine = a 5'-end (N(7)-methyl 5'-triphosphoguanosine)-ribonucleoside in mRNA + S-adenosyl-L-homocysteine</text>
        <dbReference type="Rhea" id="RHEA:67008"/>
        <dbReference type="Rhea" id="RHEA-COMP:17166"/>
        <dbReference type="Rhea" id="RHEA-COMP:17167"/>
        <dbReference type="ChEBI" id="CHEBI:57856"/>
        <dbReference type="ChEBI" id="CHEBI:59789"/>
        <dbReference type="ChEBI" id="CHEBI:156461"/>
        <dbReference type="ChEBI" id="CHEBI:167617"/>
        <dbReference type="EC" id="2.1.1.56"/>
    </reaction>
</comment>
<accession>A0AAD5R6H3</accession>
<keyword evidence="6" id="KW-0506">mRNA capping</keyword>
<keyword evidence="2" id="KW-0489">Methyltransferase</keyword>
<reference evidence="9" key="1">
    <citation type="submission" date="2021-06" db="EMBL/GenBank/DDBJ databases">
        <title>Parelaphostrongylus tenuis whole genome reference sequence.</title>
        <authorList>
            <person name="Garwood T.J."/>
            <person name="Larsen P.A."/>
            <person name="Fountain-Jones N.M."/>
            <person name="Garbe J.R."/>
            <person name="Macchietto M.G."/>
            <person name="Kania S.A."/>
            <person name="Gerhold R.W."/>
            <person name="Richards J.E."/>
            <person name="Wolf T.M."/>
        </authorList>
    </citation>
    <scope>NUCLEOTIDE SEQUENCE</scope>
    <source>
        <strain evidence="9">MNPRO001-30</strain>
        <tissue evidence="9">Meninges</tissue>
    </source>
</reference>
<evidence type="ECO:0000256" key="1">
    <source>
        <dbReference type="ARBA" id="ARBA00011926"/>
    </source>
</evidence>